<gene>
    <name evidence="4" type="ORF">S03H2_72501</name>
</gene>
<evidence type="ECO:0000256" key="1">
    <source>
        <dbReference type="ARBA" id="ARBA00022448"/>
    </source>
</evidence>
<dbReference type="SUPFAM" id="SSF52540">
    <property type="entry name" value="P-loop containing nucleoside triphosphate hydrolases"/>
    <property type="match status" value="1"/>
</dbReference>
<evidence type="ECO:0000313" key="4">
    <source>
        <dbReference type="EMBL" id="GAH90710.1"/>
    </source>
</evidence>
<feature type="non-terminal residue" evidence="4">
    <location>
        <position position="45"/>
    </location>
</feature>
<dbReference type="GO" id="GO:0006811">
    <property type="term" value="P:monoatomic ion transport"/>
    <property type="evidence" value="ECO:0007669"/>
    <property type="project" value="UniProtKB-KW"/>
</dbReference>
<reference evidence="4" key="1">
    <citation type="journal article" date="2014" name="Front. Microbiol.">
        <title>High frequency of phylogenetically diverse reductive dehalogenase-homologous genes in deep subseafloor sedimentary metagenomes.</title>
        <authorList>
            <person name="Kawai M."/>
            <person name="Futagami T."/>
            <person name="Toyoda A."/>
            <person name="Takaki Y."/>
            <person name="Nishi S."/>
            <person name="Hori S."/>
            <person name="Arai W."/>
            <person name="Tsubouchi T."/>
            <person name="Morono Y."/>
            <person name="Uchiyama I."/>
            <person name="Ito T."/>
            <person name="Fujiyama A."/>
            <person name="Inagaki F."/>
            <person name="Takami H."/>
        </authorList>
    </citation>
    <scope>NUCLEOTIDE SEQUENCE</scope>
    <source>
        <strain evidence="4">Expedition CK06-06</strain>
    </source>
</reference>
<keyword evidence="2" id="KW-0406">Ion transport</keyword>
<dbReference type="InterPro" id="IPR000194">
    <property type="entry name" value="ATPase_F1/V1/A1_a/bsu_nucl-bd"/>
</dbReference>
<dbReference type="Gene3D" id="3.40.50.12240">
    <property type="match status" value="1"/>
</dbReference>
<comment type="caution">
    <text evidence="4">The sequence shown here is derived from an EMBL/GenBank/DDBJ whole genome shotgun (WGS) entry which is preliminary data.</text>
</comment>
<keyword evidence="1" id="KW-0813">Transport</keyword>
<dbReference type="PANTHER" id="PTHR43389:SF4">
    <property type="entry name" value="V-TYPE PROTON ATPASE SUBUNIT B"/>
    <property type="match status" value="1"/>
</dbReference>
<name>X1KAQ0_9ZZZZ</name>
<sequence length="45" mass="5202">MIIPRIALTTAEYFAFEKDMHVLVILIDMTNYAEALRELSTAKEE</sequence>
<evidence type="ECO:0000259" key="3">
    <source>
        <dbReference type="Pfam" id="PF00006"/>
    </source>
</evidence>
<dbReference type="GO" id="GO:0005524">
    <property type="term" value="F:ATP binding"/>
    <property type="evidence" value="ECO:0007669"/>
    <property type="project" value="InterPro"/>
</dbReference>
<feature type="domain" description="ATPase F1/V1/A1 complex alpha/beta subunit nucleotide-binding" evidence="3">
    <location>
        <begin position="2"/>
        <end position="45"/>
    </location>
</feature>
<evidence type="ECO:0000256" key="2">
    <source>
        <dbReference type="ARBA" id="ARBA00023065"/>
    </source>
</evidence>
<accession>X1KAQ0</accession>
<dbReference type="PANTHER" id="PTHR43389">
    <property type="entry name" value="V-TYPE PROTON ATPASE SUBUNIT B"/>
    <property type="match status" value="1"/>
</dbReference>
<protein>
    <recommendedName>
        <fullName evidence="3">ATPase F1/V1/A1 complex alpha/beta subunit nucleotide-binding domain-containing protein</fullName>
    </recommendedName>
</protein>
<dbReference type="Pfam" id="PF00006">
    <property type="entry name" value="ATP-synt_ab"/>
    <property type="match status" value="1"/>
</dbReference>
<organism evidence="4">
    <name type="scientific">marine sediment metagenome</name>
    <dbReference type="NCBI Taxonomy" id="412755"/>
    <lineage>
        <taxon>unclassified sequences</taxon>
        <taxon>metagenomes</taxon>
        <taxon>ecological metagenomes</taxon>
    </lineage>
</organism>
<dbReference type="InterPro" id="IPR022879">
    <property type="entry name" value="V-ATPase_su_B/beta"/>
</dbReference>
<dbReference type="AlphaFoldDB" id="X1KAQ0"/>
<proteinExistence type="predicted"/>
<dbReference type="EMBL" id="BARU01049063">
    <property type="protein sequence ID" value="GAH90710.1"/>
    <property type="molecule type" value="Genomic_DNA"/>
</dbReference>
<dbReference type="InterPro" id="IPR027417">
    <property type="entry name" value="P-loop_NTPase"/>
</dbReference>